<organism evidence="3 5">
    <name type="scientific">Leyella lascolaii</name>
    <dbReference type="NCBI Taxonomy" id="1776379"/>
    <lineage>
        <taxon>Bacteria</taxon>
        <taxon>Pseudomonadati</taxon>
        <taxon>Bacteroidota</taxon>
        <taxon>Bacteroidia</taxon>
        <taxon>Bacteroidales</taxon>
        <taxon>Prevotellaceae</taxon>
        <taxon>Leyella</taxon>
    </lineage>
</organism>
<evidence type="ECO:0000313" key="3">
    <source>
        <dbReference type="EMBL" id="MDN0024723.1"/>
    </source>
</evidence>
<reference evidence="3" key="2">
    <citation type="submission" date="2023-08" db="EMBL/GenBank/DDBJ databases">
        <title>Identification and characterization of horizontal gene transfer across gut microbiota members of farm animals based on homology search.</title>
        <authorList>
            <person name="Schwarzerova J."/>
            <person name="Nykrynova M."/>
            <person name="Jureckova K."/>
            <person name="Cejkova D."/>
            <person name="Rychlik I."/>
        </authorList>
    </citation>
    <scope>NUCLEOTIDE SEQUENCE</scope>
    <source>
        <strain evidence="3">ET15</strain>
        <strain evidence="2">ET37</strain>
    </source>
</reference>
<evidence type="ECO:0000313" key="4">
    <source>
        <dbReference type="Proteomes" id="UP001167831"/>
    </source>
</evidence>
<gene>
    <name evidence="2" type="ORF">QVN81_10050</name>
    <name evidence="3" type="ORF">QVN84_04185</name>
</gene>
<protein>
    <submittedName>
        <fullName evidence="3">Uncharacterized protein</fullName>
    </submittedName>
</protein>
<dbReference type="EMBL" id="JAUEIF010000002">
    <property type="protein sequence ID" value="MDN0024723.1"/>
    <property type="molecule type" value="Genomic_DNA"/>
</dbReference>
<sequence length="335" mass="38187">MSWLNDTEQHRKRQVALMAKAFGDSDIQKATGNDVSEDEEKKPKKKAKPNSDKSDMYKMKVLGLRKFNEQDQKEYIGVEDVANSYITNHENGDIIISKTTDGYLVSKFPIDTENEEGKEKTVTTLSEAIDVALQYQDDLDNAKAPEQIMYKETEEDDDSEKGFDDEINPFERAAWEAKQDEIRKAYETLCLDYDEFEKAKHQDGDMHPNGKWVWRASANGGKGDWRVAKTGGSKATAGGAVAPTAKTDDKINKEELKKQLKEFDGKLLAIKKKDGITAIAVQFQPRDYYAADDFVKKHKEWRATTNIENNYEFVYLNKEGIEALRKKGFQNLPDK</sequence>
<evidence type="ECO:0000256" key="1">
    <source>
        <dbReference type="SAM" id="MobiDB-lite"/>
    </source>
</evidence>
<dbReference type="Proteomes" id="UP001167831">
    <property type="component" value="Unassembled WGS sequence"/>
</dbReference>
<dbReference type="AlphaFoldDB" id="A0AAW7JFQ2"/>
<reference evidence="3" key="1">
    <citation type="submission" date="2023-06" db="EMBL/GenBank/DDBJ databases">
        <authorList>
            <person name="Zeman M."/>
            <person name="Kubasova T."/>
            <person name="Jahodarova E."/>
            <person name="Nykrynova M."/>
            <person name="Rychlik I."/>
        </authorList>
    </citation>
    <scope>NUCLEOTIDE SEQUENCE</scope>
    <source>
        <strain evidence="3">ET15</strain>
        <strain evidence="2">ET37</strain>
    </source>
</reference>
<evidence type="ECO:0000313" key="2">
    <source>
        <dbReference type="EMBL" id="MDN0023360.1"/>
    </source>
</evidence>
<name>A0AAW7JFQ2_9BACT</name>
<evidence type="ECO:0000313" key="5">
    <source>
        <dbReference type="Proteomes" id="UP001168478"/>
    </source>
</evidence>
<dbReference type="Proteomes" id="UP001168478">
    <property type="component" value="Unassembled WGS sequence"/>
</dbReference>
<accession>A0AAW7JFQ2</accession>
<keyword evidence="4" id="KW-1185">Reference proteome</keyword>
<dbReference type="EMBL" id="JAUEIE010000011">
    <property type="protein sequence ID" value="MDN0023360.1"/>
    <property type="molecule type" value="Genomic_DNA"/>
</dbReference>
<dbReference type="RefSeq" id="WP_289825772.1">
    <property type="nucleotide sequence ID" value="NZ_JAUEIE010000011.1"/>
</dbReference>
<feature type="region of interest" description="Disordered" evidence="1">
    <location>
        <begin position="27"/>
        <end position="56"/>
    </location>
</feature>
<comment type="caution">
    <text evidence="3">The sequence shown here is derived from an EMBL/GenBank/DDBJ whole genome shotgun (WGS) entry which is preliminary data.</text>
</comment>
<proteinExistence type="predicted"/>